<dbReference type="OrthoDB" id="813918at2"/>
<dbReference type="PANTHER" id="PTHR30250">
    <property type="entry name" value="PST FAMILY PREDICTED COLANIC ACID TRANSPORTER"/>
    <property type="match status" value="1"/>
</dbReference>
<proteinExistence type="predicted"/>
<dbReference type="PANTHER" id="PTHR30250:SF26">
    <property type="entry name" value="PSMA PROTEIN"/>
    <property type="match status" value="1"/>
</dbReference>
<organism evidence="7 8">
    <name type="scientific">Geofilum rubicundum JCM 15548</name>
    <dbReference type="NCBI Taxonomy" id="1236989"/>
    <lineage>
        <taxon>Bacteria</taxon>
        <taxon>Pseudomonadati</taxon>
        <taxon>Bacteroidota</taxon>
        <taxon>Bacteroidia</taxon>
        <taxon>Marinilabiliales</taxon>
        <taxon>Marinilabiliaceae</taxon>
        <taxon>Geofilum</taxon>
    </lineage>
</organism>
<feature type="transmembrane region" description="Helical" evidence="6">
    <location>
        <begin position="403"/>
        <end position="425"/>
    </location>
</feature>
<dbReference type="Pfam" id="PF01943">
    <property type="entry name" value="Polysacc_synt"/>
    <property type="match status" value="1"/>
</dbReference>
<feature type="transmembrane region" description="Helical" evidence="6">
    <location>
        <begin position="50"/>
        <end position="73"/>
    </location>
</feature>
<evidence type="ECO:0000256" key="3">
    <source>
        <dbReference type="ARBA" id="ARBA00022692"/>
    </source>
</evidence>
<feature type="transmembrane region" description="Helical" evidence="6">
    <location>
        <begin position="273"/>
        <end position="291"/>
    </location>
</feature>
<dbReference type="InterPro" id="IPR050833">
    <property type="entry name" value="Poly_Biosynth_Transport"/>
</dbReference>
<feature type="transmembrane region" description="Helical" evidence="6">
    <location>
        <begin position="190"/>
        <end position="207"/>
    </location>
</feature>
<name>A0A0E9M1P0_9BACT</name>
<gene>
    <name evidence="7" type="ORF">JCM15548_13842</name>
</gene>
<evidence type="ECO:0000256" key="2">
    <source>
        <dbReference type="ARBA" id="ARBA00022475"/>
    </source>
</evidence>
<dbReference type="EMBL" id="BAZW01000049">
    <property type="protein sequence ID" value="GAO31478.1"/>
    <property type="molecule type" value="Genomic_DNA"/>
</dbReference>
<dbReference type="AlphaFoldDB" id="A0A0E9M1P0"/>
<keyword evidence="4 6" id="KW-1133">Transmembrane helix</keyword>
<feature type="transmembrane region" description="Helical" evidence="6">
    <location>
        <begin position="312"/>
        <end position="332"/>
    </location>
</feature>
<feature type="transmembrane region" description="Helical" evidence="6">
    <location>
        <begin position="228"/>
        <end position="247"/>
    </location>
</feature>
<reference evidence="7 8" key="1">
    <citation type="journal article" date="2015" name="Microbes Environ.">
        <title>Distribution and evolution of nitrogen fixation genes in the phylum bacteroidetes.</title>
        <authorList>
            <person name="Inoue J."/>
            <person name="Oshima K."/>
            <person name="Suda W."/>
            <person name="Sakamoto M."/>
            <person name="Iino T."/>
            <person name="Noda S."/>
            <person name="Hongoh Y."/>
            <person name="Hattori M."/>
            <person name="Ohkuma M."/>
        </authorList>
    </citation>
    <scope>NUCLEOTIDE SEQUENCE [LARGE SCALE GENOMIC DNA]</scope>
    <source>
        <strain evidence="7">JCM 15548</strain>
    </source>
</reference>
<feature type="transmembrane region" description="Helical" evidence="6">
    <location>
        <begin position="352"/>
        <end position="372"/>
    </location>
</feature>
<feature type="transmembrane region" description="Helical" evidence="6">
    <location>
        <begin position="165"/>
        <end position="184"/>
    </location>
</feature>
<evidence type="ECO:0000256" key="4">
    <source>
        <dbReference type="ARBA" id="ARBA00022989"/>
    </source>
</evidence>
<dbReference type="Proteomes" id="UP000032900">
    <property type="component" value="Unassembled WGS sequence"/>
</dbReference>
<protein>
    <submittedName>
        <fullName evidence="7">Membrane protein</fullName>
    </submittedName>
</protein>
<feature type="transmembrane region" description="Helical" evidence="6">
    <location>
        <begin position="379"/>
        <end position="397"/>
    </location>
</feature>
<keyword evidence="3 6" id="KW-0812">Transmembrane</keyword>
<feature type="transmembrane region" description="Helical" evidence="6">
    <location>
        <begin position="93"/>
        <end position="118"/>
    </location>
</feature>
<dbReference type="RefSeq" id="WP_062127620.1">
    <property type="nucleotide sequence ID" value="NZ_BAZW01000049.1"/>
</dbReference>
<evidence type="ECO:0000313" key="7">
    <source>
        <dbReference type="EMBL" id="GAO31478.1"/>
    </source>
</evidence>
<sequence length="501" mass="55927">MAKPKSTVKYIAISFAWGAISKLLDAGVKFLTIPLLLSYFGKENYGLLTLAIATNAYMALLDMGINIGAVKFFSQWIASGKYDLLHRTAQTNITFYLGISLINSAVLFSLGTWGASVFQVTQDEFQIFRYLLYVLVAFSVINWMTFVFNQLLIADEKIAQTQQIASVKSVLGLVVVGATIMFKWSLIQYFVVYLAVNTSIILPYFYLCKRRKLIGSILPALYLKDFAVVFKYGLAILAMSVFQYTAAQSRPIILGMFSDEGVGILSEYRVVEVFPIFIISIGGMLTSIFLPKTSKAIQENNRLSIEKMAYEGTRYTSILVSLLCFPVVLSAHELLLLYVGPEYSHLAKWLSLWVLTLTLYLHNTPVASLILATGKTRMLVLSSAIACVVSVIINALLTNKYGVGSAVLGYLAYIIIQVLFYYLYFNNKILGLKSMKVFESFVIPTSLGFILYLGVKNINLQLDSLILQIMINSVVWTAAYIVSLVLLKVVDIQKIRLVLLK</sequence>
<feature type="transmembrane region" description="Helical" evidence="6">
    <location>
        <begin position="130"/>
        <end position="153"/>
    </location>
</feature>
<evidence type="ECO:0000256" key="1">
    <source>
        <dbReference type="ARBA" id="ARBA00004651"/>
    </source>
</evidence>
<feature type="transmembrane region" description="Helical" evidence="6">
    <location>
        <begin position="467"/>
        <end position="487"/>
    </location>
</feature>
<keyword evidence="2" id="KW-1003">Cell membrane</keyword>
<dbReference type="InterPro" id="IPR002797">
    <property type="entry name" value="Polysacc_synth"/>
</dbReference>
<comment type="caution">
    <text evidence="7">The sequence shown here is derived from an EMBL/GenBank/DDBJ whole genome shotgun (WGS) entry which is preliminary data.</text>
</comment>
<accession>A0A0E9M1P0</accession>
<evidence type="ECO:0000256" key="6">
    <source>
        <dbReference type="SAM" id="Phobius"/>
    </source>
</evidence>
<keyword evidence="5 6" id="KW-0472">Membrane</keyword>
<evidence type="ECO:0000313" key="8">
    <source>
        <dbReference type="Proteomes" id="UP000032900"/>
    </source>
</evidence>
<dbReference type="GO" id="GO:0005886">
    <property type="term" value="C:plasma membrane"/>
    <property type="evidence" value="ECO:0007669"/>
    <property type="project" value="UniProtKB-SubCell"/>
</dbReference>
<evidence type="ECO:0000256" key="5">
    <source>
        <dbReference type="ARBA" id="ARBA00023136"/>
    </source>
</evidence>
<feature type="transmembrane region" description="Helical" evidence="6">
    <location>
        <begin position="437"/>
        <end position="455"/>
    </location>
</feature>
<comment type="subcellular location">
    <subcellularLocation>
        <location evidence="1">Cell membrane</location>
        <topology evidence="1">Multi-pass membrane protein</topology>
    </subcellularLocation>
</comment>
<keyword evidence="8" id="KW-1185">Reference proteome</keyword>
<dbReference type="STRING" id="1236989.JCM15548_13842"/>